<reference evidence="1 2" key="1">
    <citation type="journal article" date="2011" name="Science">
        <title>The ecoresponsive genome of Daphnia pulex.</title>
        <authorList>
            <person name="Colbourne J.K."/>
            <person name="Pfrender M.E."/>
            <person name="Gilbert D."/>
            <person name="Thomas W.K."/>
            <person name="Tucker A."/>
            <person name="Oakley T.H."/>
            <person name="Tokishita S."/>
            <person name="Aerts A."/>
            <person name="Arnold G.J."/>
            <person name="Basu M.K."/>
            <person name="Bauer D.J."/>
            <person name="Caceres C.E."/>
            <person name="Carmel L."/>
            <person name="Casola C."/>
            <person name="Choi J.H."/>
            <person name="Detter J.C."/>
            <person name="Dong Q."/>
            <person name="Dusheyko S."/>
            <person name="Eads B.D."/>
            <person name="Frohlich T."/>
            <person name="Geiler-Samerotte K.A."/>
            <person name="Gerlach D."/>
            <person name="Hatcher P."/>
            <person name="Jogdeo S."/>
            <person name="Krijgsveld J."/>
            <person name="Kriventseva E.V."/>
            <person name="Kultz D."/>
            <person name="Laforsch C."/>
            <person name="Lindquist E."/>
            <person name="Lopez J."/>
            <person name="Manak J.R."/>
            <person name="Muller J."/>
            <person name="Pangilinan J."/>
            <person name="Patwardhan R.P."/>
            <person name="Pitluck S."/>
            <person name="Pritham E.J."/>
            <person name="Rechtsteiner A."/>
            <person name="Rho M."/>
            <person name="Rogozin I.B."/>
            <person name="Sakarya O."/>
            <person name="Salamov A."/>
            <person name="Schaack S."/>
            <person name="Shapiro H."/>
            <person name="Shiga Y."/>
            <person name="Skalitzky C."/>
            <person name="Smith Z."/>
            <person name="Souvorov A."/>
            <person name="Sung W."/>
            <person name="Tang Z."/>
            <person name="Tsuchiya D."/>
            <person name="Tu H."/>
            <person name="Vos H."/>
            <person name="Wang M."/>
            <person name="Wolf Y.I."/>
            <person name="Yamagata H."/>
            <person name="Yamada T."/>
            <person name="Ye Y."/>
            <person name="Shaw J.R."/>
            <person name="Andrews J."/>
            <person name="Crease T.J."/>
            <person name="Tang H."/>
            <person name="Lucas S.M."/>
            <person name="Robertson H.M."/>
            <person name="Bork P."/>
            <person name="Koonin E.V."/>
            <person name="Zdobnov E.M."/>
            <person name="Grigoriev I.V."/>
            <person name="Lynch M."/>
            <person name="Boore J.L."/>
        </authorList>
    </citation>
    <scope>NUCLEOTIDE SEQUENCE [LARGE SCALE GENOMIC DNA]</scope>
</reference>
<dbReference type="AlphaFoldDB" id="E9GUL7"/>
<gene>
    <name evidence="1" type="ORF">DAPPUDRAFT_106649</name>
</gene>
<accession>E9GUL7</accession>
<name>E9GUL7_DAPPU</name>
<evidence type="ECO:0000313" key="1">
    <source>
        <dbReference type="EMBL" id="EFX76749.1"/>
    </source>
</evidence>
<dbReference type="PhylomeDB" id="E9GUL7"/>
<dbReference type="OrthoDB" id="6403646at2759"/>
<organism evidence="1 2">
    <name type="scientific">Daphnia pulex</name>
    <name type="common">Water flea</name>
    <dbReference type="NCBI Taxonomy" id="6669"/>
    <lineage>
        <taxon>Eukaryota</taxon>
        <taxon>Metazoa</taxon>
        <taxon>Ecdysozoa</taxon>
        <taxon>Arthropoda</taxon>
        <taxon>Crustacea</taxon>
        <taxon>Branchiopoda</taxon>
        <taxon>Diplostraca</taxon>
        <taxon>Cladocera</taxon>
        <taxon>Anomopoda</taxon>
        <taxon>Daphniidae</taxon>
        <taxon>Daphnia</taxon>
    </lineage>
</organism>
<dbReference type="HOGENOM" id="CLU_2199587_0_0_1"/>
<keyword evidence="2" id="KW-1185">Reference proteome</keyword>
<proteinExistence type="predicted"/>
<dbReference type="KEGG" id="dpx:DAPPUDRAFT_106649"/>
<dbReference type="EMBL" id="GL732566">
    <property type="protein sequence ID" value="EFX76749.1"/>
    <property type="molecule type" value="Genomic_DNA"/>
</dbReference>
<evidence type="ECO:0008006" key="3">
    <source>
        <dbReference type="Google" id="ProtNLM"/>
    </source>
</evidence>
<protein>
    <recommendedName>
        <fullName evidence="3">RNase H type-1 domain-containing protein</fullName>
    </recommendedName>
</protein>
<dbReference type="Proteomes" id="UP000000305">
    <property type="component" value="Unassembled WGS sequence"/>
</dbReference>
<dbReference type="InParanoid" id="E9GUL7"/>
<sequence length="108" mass="12374">MEVNNRGSYLVFECIKGHSNIRGNEEVIRAAKLADGLPEITSTRPLVATQKWPEKLANKMWQRQWSSPKTTTAFFVESRAEQVSLSKIRLDKLNLNYKLFNKETCTDG</sequence>
<evidence type="ECO:0000313" key="2">
    <source>
        <dbReference type="Proteomes" id="UP000000305"/>
    </source>
</evidence>